<evidence type="ECO:0000313" key="2">
    <source>
        <dbReference type="EMBL" id="SVD83485.1"/>
    </source>
</evidence>
<sequence length="222" mass="25445">MPQWPDIQKWENHETAENRIQARSLSKENKISSILARLLIVRNLTSKQLIWNFLEPHFKHCHDPFMMRDMDHAVQRLITALRLGEKVVIYGDYDVDGTVGTVLLYRFLQRLGVRVSYFIPKRLKDGYGLTEQTLMELKTRQARLIITVDNGARAVEEAAFLKRMGIDLLITDHHPPGEQMPEALAMVNPMRPDCPYPFKGLSGAGVAFKLLEALDHQLKLDG</sequence>
<dbReference type="InterPro" id="IPR001667">
    <property type="entry name" value="DDH_dom"/>
</dbReference>
<protein>
    <recommendedName>
        <fullName evidence="1">DDH domain-containing protein</fullName>
    </recommendedName>
</protein>
<dbReference type="Gene3D" id="3.90.1640.30">
    <property type="match status" value="1"/>
</dbReference>
<dbReference type="PANTHER" id="PTHR30255:SF2">
    <property type="entry name" value="SINGLE-STRANDED-DNA-SPECIFIC EXONUCLEASE RECJ"/>
    <property type="match status" value="1"/>
</dbReference>
<dbReference type="InterPro" id="IPR038763">
    <property type="entry name" value="DHH_sf"/>
</dbReference>
<accession>A0A382YKZ1</accession>
<feature type="non-terminal residue" evidence="2">
    <location>
        <position position="222"/>
    </location>
</feature>
<dbReference type="InterPro" id="IPR051673">
    <property type="entry name" value="SSDNA_exonuclease_RecJ"/>
</dbReference>
<organism evidence="2">
    <name type="scientific">marine metagenome</name>
    <dbReference type="NCBI Taxonomy" id="408172"/>
    <lineage>
        <taxon>unclassified sequences</taxon>
        <taxon>metagenomes</taxon>
        <taxon>ecological metagenomes</taxon>
    </lineage>
</organism>
<feature type="domain" description="DDH" evidence="1">
    <location>
        <begin position="86"/>
        <end position="212"/>
    </location>
</feature>
<dbReference type="PANTHER" id="PTHR30255">
    <property type="entry name" value="SINGLE-STRANDED-DNA-SPECIFIC EXONUCLEASE RECJ"/>
    <property type="match status" value="1"/>
</dbReference>
<gene>
    <name evidence="2" type="ORF">METZ01_LOCUS436339</name>
</gene>
<dbReference type="SUPFAM" id="SSF64182">
    <property type="entry name" value="DHH phosphoesterases"/>
    <property type="match status" value="1"/>
</dbReference>
<dbReference type="Pfam" id="PF01368">
    <property type="entry name" value="DHH"/>
    <property type="match status" value="1"/>
</dbReference>
<reference evidence="2" key="1">
    <citation type="submission" date="2018-05" db="EMBL/GenBank/DDBJ databases">
        <authorList>
            <person name="Lanie J.A."/>
            <person name="Ng W.-L."/>
            <person name="Kazmierczak K.M."/>
            <person name="Andrzejewski T.M."/>
            <person name="Davidsen T.M."/>
            <person name="Wayne K.J."/>
            <person name="Tettelin H."/>
            <person name="Glass J.I."/>
            <person name="Rusch D."/>
            <person name="Podicherti R."/>
            <person name="Tsui H.-C.T."/>
            <person name="Winkler M.E."/>
        </authorList>
    </citation>
    <scope>NUCLEOTIDE SEQUENCE</scope>
</reference>
<dbReference type="EMBL" id="UINC01176385">
    <property type="protein sequence ID" value="SVD83485.1"/>
    <property type="molecule type" value="Genomic_DNA"/>
</dbReference>
<proteinExistence type="predicted"/>
<dbReference type="AlphaFoldDB" id="A0A382YKZ1"/>
<dbReference type="GO" id="GO:0004527">
    <property type="term" value="F:exonuclease activity"/>
    <property type="evidence" value="ECO:0007669"/>
    <property type="project" value="UniProtKB-KW"/>
</dbReference>
<evidence type="ECO:0000259" key="1">
    <source>
        <dbReference type="Pfam" id="PF01368"/>
    </source>
</evidence>
<name>A0A382YKZ1_9ZZZZ</name>